<keyword evidence="3" id="KW-1185">Reference proteome</keyword>
<dbReference type="Gene3D" id="3.40.50.10420">
    <property type="entry name" value="NagB/RpiA/CoA transferase-like"/>
    <property type="match status" value="1"/>
</dbReference>
<dbReference type="PANTHER" id="PTHR36179">
    <property type="entry name" value="LUD_DOM DOMAIN-CONTAINING PROTEIN"/>
    <property type="match status" value="1"/>
</dbReference>
<dbReference type="PIRSF" id="PIRSF020269">
    <property type="entry name" value="DUF1121"/>
    <property type="match status" value="1"/>
</dbReference>
<protein>
    <submittedName>
        <fullName evidence="2">Uncharacterized ACR, YkgG family COG1556</fullName>
    </submittedName>
</protein>
<name>A0A1M6MP53_9FIRM</name>
<dbReference type="InterPro" id="IPR003741">
    <property type="entry name" value="LUD_dom"/>
</dbReference>
<evidence type="ECO:0000313" key="3">
    <source>
        <dbReference type="Proteomes" id="UP000184052"/>
    </source>
</evidence>
<dbReference type="InterPro" id="IPR037171">
    <property type="entry name" value="NagB/RpiA_transferase-like"/>
</dbReference>
<dbReference type="InterPro" id="IPR024185">
    <property type="entry name" value="FTHF_cligase-like_sf"/>
</dbReference>
<evidence type="ECO:0000259" key="1">
    <source>
        <dbReference type="Pfam" id="PF02589"/>
    </source>
</evidence>
<organism evidence="2 3">
    <name type="scientific">Dethiosulfatibacter aminovorans DSM 17477</name>
    <dbReference type="NCBI Taxonomy" id="1121476"/>
    <lineage>
        <taxon>Bacteria</taxon>
        <taxon>Bacillati</taxon>
        <taxon>Bacillota</taxon>
        <taxon>Tissierellia</taxon>
        <taxon>Dethiosulfatibacter</taxon>
    </lineage>
</organism>
<dbReference type="PANTHER" id="PTHR36179:SF2">
    <property type="entry name" value="LUD DOMAIN-CONTAINING PROTEIN"/>
    <property type="match status" value="1"/>
</dbReference>
<dbReference type="Pfam" id="PF02589">
    <property type="entry name" value="LUD_dom"/>
    <property type="match status" value="1"/>
</dbReference>
<sequence>MVMKKAYELKAAHLKKEFARRNIESFYCDNKEDAVEKILQLIEDGKSVTWGGATTLNEIGIKEKLEAGNYDVIDRDKYVGPERMQKMRDAFSANYYLTSSNAVTLDGQLVNIDGNGNRVAAISFGPDKVIFVVGINKVVKTLEAAYDRVRNIASPPNALRLNLDTPCGKTGVCHDCLSKDCICGQVLVTRYNKIDDRIKVIIVGENLGY</sequence>
<dbReference type="STRING" id="1121476.SAMN02745751_03539"/>
<accession>A0A1M6MP53</accession>
<dbReference type="OrthoDB" id="9809147at2"/>
<dbReference type="Proteomes" id="UP000184052">
    <property type="component" value="Unassembled WGS sequence"/>
</dbReference>
<dbReference type="SUPFAM" id="SSF100950">
    <property type="entry name" value="NagB/RpiA/CoA transferase-like"/>
    <property type="match status" value="1"/>
</dbReference>
<dbReference type="RefSeq" id="WP_073050937.1">
    <property type="nucleotide sequence ID" value="NZ_FQZL01000046.1"/>
</dbReference>
<evidence type="ECO:0000313" key="2">
    <source>
        <dbReference type="EMBL" id="SHJ85176.1"/>
    </source>
</evidence>
<dbReference type="EMBL" id="FQZL01000046">
    <property type="protein sequence ID" value="SHJ85176.1"/>
    <property type="molecule type" value="Genomic_DNA"/>
</dbReference>
<dbReference type="InterPro" id="IPR009501">
    <property type="entry name" value="UCP020269"/>
</dbReference>
<proteinExistence type="predicted"/>
<gene>
    <name evidence="2" type="ORF">SAMN02745751_03539</name>
</gene>
<dbReference type="AlphaFoldDB" id="A0A1M6MP53"/>
<feature type="domain" description="LUD" evidence="1">
    <location>
        <begin position="13"/>
        <end position="203"/>
    </location>
</feature>
<reference evidence="2 3" key="1">
    <citation type="submission" date="2016-11" db="EMBL/GenBank/DDBJ databases">
        <authorList>
            <person name="Jaros S."/>
            <person name="Januszkiewicz K."/>
            <person name="Wedrychowicz H."/>
        </authorList>
    </citation>
    <scope>NUCLEOTIDE SEQUENCE [LARGE SCALE GENOMIC DNA]</scope>
    <source>
        <strain evidence="2 3">DSM 17477</strain>
    </source>
</reference>